<accession>A0AAF0EB91</accession>
<evidence type="ECO:0000256" key="5">
    <source>
        <dbReference type="ARBA" id="ARBA00022989"/>
    </source>
</evidence>
<keyword evidence="6 7" id="KW-0472">Membrane</keyword>
<evidence type="ECO:0000256" key="4">
    <source>
        <dbReference type="ARBA" id="ARBA00022692"/>
    </source>
</evidence>
<dbReference type="GO" id="GO:0015205">
    <property type="term" value="F:nucleobase transmembrane transporter activity"/>
    <property type="evidence" value="ECO:0007669"/>
    <property type="project" value="TreeGrafter"/>
</dbReference>
<evidence type="ECO:0000256" key="6">
    <source>
        <dbReference type="ARBA" id="ARBA00023136"/>
    </source>
</evidence>
<keyword evidence="5 7" id="KW-1133">Transmembrane helix</keyword>
<evidence type="ECO:0000256" key="7">
    <source>
        <dbReference type="SAM" id="Phobius"/>
    </source>
</evidence>
<feature type="transmembrane region" description="Helical" evidence="7">
    <location>
        <begin position="79"/>
        <end position="100"/>
    </location>
</feature>
<dbReference type="AlphaFoldDB" id="A0AAF0EB91"/>
<name>A0AAF0EB91_9BASI</name>
<feature type="transmembrane region" description="Helical" evidence="7">
    <location>
        <begin position="27"/>
        <end position="49"/>
    </location>
</feature>
<organism evidence="8 9">
    <name type="scientific">Malassezia equina</name>
    <dbReference type="NCBI Taxonomy" id="1381935"/>
    <lineage>
        <taxon>Eukaryota</taxon>
        <taxon>Fungi</taxon>
        <taxon>Dikarya</taxon>
        <taxon>Basidiomycota</taxon>
        <taxon>Ustilaginomycotina</taxon>
        <taxon>Malasseziomycetes</taxon>
        <taxon>Malasseziales</taxon>
        <taxon>Malasseziaceae</taxon>
        <taxon>Malassezia</taxon>
    </lineage>
</organism>
<proteinExistence type="inferred from homology"/>
<evidence type="ECO:0000256" key="3">
    <source>
        <dbReference type="ARBA" id="ARBA00022448"/>
    </source>
</evidence>
<dbReference type="GO" id="GO:0034257">
    <property type="term" value="F:nicotinamide riboside transmembrane transporter activity"/>
    <property type="evidence" value="ECO:0007669"/>
    <property type="project" value="TreeGrafter"/>
</dbReference>
<gene>
    <name evidence="8" type="ORF">MEQU1_000095</name>
</gene>
<feature type="transmembrane region" description="Helical" evidence="7">
    <location>
        <begin position="183"/>
        <end position="204"/>
    </location>
</feature>
<sequence>MLLGINAMVSSIEYIHDAFRDTKLERVFTSGLITTFNVVAVICAVLATLSGSKKYVHDAPMQGSDTTSWDRIVSVQKRIVTWSASLFGLFLVTLTVYPGLTSRVRTLTQVPWLQNPSVFVAWHMVAMNTGDLLGRRLPVLLPWLNVRDSRIALGTTLLRTLYVPAAVACHVRSDQTQSFSDTFFFVMVFTLGLTSGLLSTSFLVSGPQWVHGSSGVCMEDVTLLHEQPESQAPNVVADEDAAIASMLLSFWLVCGLAVGAFVSLVANMLMG</sequence>
<evidence type="ECO:0000256" key="1">
    <source>
        <dbReference type="ARBA" id="ARBA00004141"/>
    </source>
</evidence>
<comment type="subcellular location">
    <subcellularLocation>
        <location evidence="1">Membrane</location>
        <topology evidence="1">Multi-pass membrane protein</topology>
    </subcellularLocation>
</comment>
<dbReference type="EMBL" id="CP119900">
    <property type="protein sequence ID" value="WFD21446.1"/>
    <property type="molecule type" value="Genomic_DNA"/>
</dbReference>
<dbReference type="InterPro" id="IPR002259">
    <property type="entry name" value="Eqnu_transpt"/>
</dbReference>
<dbReference type="Pfam" id="PF01733">
    <property type="entry name" value="Nucleoside_tran"/>
    <property type="match status" value="1"/>
</dbReference>
<dbReference type="PANTHER" id="PTHR10332:SF88">
    <property type="entry name" value="EQUILIBRATIVE NUCLEOSIDE TRANSPORTER 1, ISOFORM A"/>
    <property type="match status" value="1"/>
</dbReference>
<keyword evidence="9" id="KW-1185">Reference proteome</keyword>
<dbReference type="GO" id="GO:0005886">
    <property type="term" value="C:plasma membrane"/>
    <property type="evidence" value="ECO:0007669"/>
    <property type="project" value="TreeGrafter"/>
</dbReference>
<evidence type="ECO:0000313" key="8">
    <source>
        <dbReference type="EMBL" id="WFD21446.1"/>
    </source>
</evidence>
<evidence type="ECO:0000313" key="9">
    <source>
        <dbReference type="Proteomes" id="UP001214415"/>
    </source>
</evidence>
<protein>
    <submittedName>
        <fullName evidence="8">Uncharacterized protein</fullName>
    </submittedName>
</protein>
<keyword evidence="4 7" id="KW-0812">Transmembrane</keyword>
<comment type="similarity">
    <text evidence="2">Belongs to the SLC29A/ENT transporter (TC 2.A.57) family.</text>
</comment>
<evidence type="ECO:0000256" key="2">
    <source>
        <dbReference type="ARBA" id="ARBA00007965"/>
    </source>
</evidence>
<feature type="transmembrane region" description="Helical" evidence="7">
    <location>
        <begin position="248"/>
        <end position="270"/>
    </location>
</feature>
<dbReference type="PANTHER" id="PTHR10332">
    <property type="entry name" value="EQUILIBRATIVE NUCLEOSIDE TRANSPORTER"/>
    <property type="match status" value="1"/>
</dbReference>
<keyword evidence="3" id="KW-0813">Transport</keyword>
<dbReference type="Proteomes" id="UP001214415">
    <property type="component" value="Chromosome 1"/>
</dbReference>
<dbReference type="GO" id="GO:0000329">
    <property type="term" value="C:fungal-type vacuole membrane"/>
    <property type="evidence" value="ECO:0007669"/>
    <property type="project" value="TreeGrafter"/>
</dbReference>
<reference evidence="8" key="1">
    <citation type="submission" date="2023-03" db="EMBL/GenBank/DDBJ databases">
        <title>Mating type loci evolution in Malassezia.</title>
        <authorList>
            <person name="Coelho M.A."/>
        </authorList>
    </citation>
    <scope>NUCLEOTIDE SEQUENCE</scope>
    <source>
        <strain evidence="8">CBS 12830</strain>
    </source>
</reference>